<name>A0A1E3WDK8_9HYPH</name>
<dbReference type="EMBL" id="LPWD01000034">
    <property type="protein sequence ID" value="ODS03903.1"/>
    <property type="molecule type" value="Genomic_DNA"/>
</dbReference>
<reference evidence="2 3" key="1">
    <citation type="journal article" date="2016" name="Environ. Microbiol.">
        <title>New Methyloceanibacter diversity from North Sea sediments includes methanotroph containing solely the soluble methane monooxygenase.</title>
        <authorList>
            <person name="Vekeman B."/>
            <person name="Kerckhof F.M."/>
            <person name="Cremers G."/>
            <person name="de Vos P."/>
            <person name="Vandamme P."/>
            <person name="Boon N."/>
            <person name="Op den Camp H.J."/>
            <person name="Heylen K."/>
        </authorList>
    </citation>
    <scope>NUCLEOTIDE SEQUENCE [LARGE SCALE GENOMIC DNA]</scope>
    <source>
        <strain evidence="2 3">R-67177</strain>
    </source>
</reference>
<evidence type="ECO:0000313" key="2">
    <source>
        <dbReference type="EMBL" id="ODS03903.1"/>
    </source>
</evidence>
<proteinExistence type="predicted"/>
<gene>
    <name evidence="2" type="ORF">AUC71_07145</name>
</gene>
<keyword evidence="3" id="KW-1185">Reference proteome</keyword>
<protein>
    <recommendedName>
        <fullName evidence="4">3',5'-cyclic-nucleotide phosphodiesterase</fullName>
    </recommendedName>
</protein>
<sequence>MTMSGRLLPSFVFVATLLAMTVPSTAQYSSAVKGACKNDYKRFCGVYALDDPGLRKCMDKAGPSLSNNCVVTLVNTGEVSYQRATQRWGHKLQKVE</sequence>
<comment type="caution">
    <text evidence="2">The sequence shown here is derived from an EMBL/GenBank/DDBJ whole genome shotgun (WGS) entry which is preliminary data.</text>
</comment>
<feature type="signal peptide" evidence="1">
    <location>
        <begin position="1"/>
        <end position="26"/>
    </location>
</feature>
<dbReference type="Proteomes" id="UP000095042">
    <property type="component" value="Unassembled WGS sequence"/>
</dbReference>
<dbReference type="AlphaFoldDB" id="A0A1E3WDK8"/>
<organism evidence="2 3">
    <name type="scientific">Methyloceanibacter marginalis</name>
    <dbReference type="NCBI Taxonomy" id="1774971"/>
    <lineage>
        <taxon>Bacteria</taxon>
        <taxon>Pseudomonadati</taxon>
        <taxon>Pseudomonadota</taxon>
        <taxon>Alphaproteobacteria</taxon>
        <taxon>Hyphomicrobiales</taxon>
        <taxon>Hyphomicrobiaceae</taxon>
        <taxon>Methyloceanibacter</taxon>
    </lineage>
</organism>
<evidence type="ECO:0008006" key="4">
    <source>
        <dbReference type="Google" id="ProtNLM"/>
    </source>
</evidence>
<feature type="chain" id="PRO_5009139244" description="3',5'-cyclic-nucleotide phosphodiesterase" evidence="1">
    <location>
        <begin position="27"/>
        <end position="96"/>
    </location>
</feature>
<evidence type="ECO:0000313" key="3">
    <source>
        <dbReference type="Proteomes" id="UP000095042"/>
    </source>
</evidence>
<accession>A0A1E3WDK8</accession>
<keyword evidence="1" id="KW-0732">Signal</keyword>
<evidence type="ECO:0000256" key="1">
    <source>
        <dbReference type="SAM" id="SignalP"/>
    </source>
</evidence>